<dbReference type="Gene3D" id="3.30.1490.360">
    <property type="match status" value="1"/>
</dbReference>
<dbReference type="InterPro" id="IPR035089">
    <property type="entry name" value="Phage_sheath_subtilisin"/>
</dbReference>
<dbReference type="InterPro" id="IPR020287">
    <property type="entry name" value="Tail_sheath_C"/>
</dbReference>
<evidence type="ECO:0000256" key="1">
    <source>
        <dbReference type="ARBA" id="ARBA00008005"/>
    </source>
</evidence>
<gene>
    <name evidence="4" type="ORF">MOO46_07690</name>
</gene>
<geneLocation type="plasmid" evidence="4 5">
    <name>p2unnamed</name>
</geneLocation>
<dbReference type="Gene3D" id="2.60.40.4290">
    <property type="match status" value="1"/>
</dbReference>
<keyword evidence="4" id="KW-0614">Plasmid</keyword>
<proteinExistence type="inferred from homology"/>
<accession>A0ABY4PJ70</accession>
<feature type="domain" description="Tail sheath protein subtilisin-like" evidence="2">
    <location>
        <begin position="216"/>
        <end position="341"/>
    </location>
</feature>
<sequence>MAGGTWVAQDKKRPGAYINTKGVATEQPESSRGTVLLMDGVKHDWGKHGIIPLNAASKFKALLGSDLLDSQNKALRAVINSGASKVLYVNNNDGQKAIVKDDNLPFTFIAKYAGSKGNNIMVDVIKSLSGDTVTVKVIYDHVITSTQRITRADELMGDDYVDVSLTDNYADKFSKLSGEKTYQLAGGTSNYGNDTELLSEAISTNIFEVATTAGYPIDSNIHPLLSQMVEDLRNQEGYKVTAVVPGLVSTNYNAESTSVVINGYVLSDGTIVDTTSAAGYFAGASATVPYNQSLTYAEISGAVDTLPRMDNETITSAISNGKVVFSNRIDGSVVIEEDINSLTGFNNDKPQAFAKNRVIRTLDYIANDTKNVFEKSFIGKVTNNGTGQDLFKSNRVTALQNMQTEGMIEDFQPDDVQITAGDAKDSMVINLNIKPVDSMEKIYMTIAAN</sequence>
<evidence type="ECO:0000259" key="2">
    <source>
        <dbReference type="Pfam" id="PF04984"/>
    </source>
</evidence>
<dbReference type="RefSeq" id="WP_249511827.1">
    <property type="nucleotide sequence ID" value="NZ_CP093364.1"/>
</dbReference>
<dbReference type="Proteomes" id="UP000831859">
    <property type="component" value="Plasmid p2unnamed"/>
</dbReference>
<name>A0ABY4PJ70_9LACO</name>
<keyword evidence="5" id="KW-1185">Reference proteome</keyword>
<reference evidence="4 5" key="1">
    <citation type="journal article" date="2022" name="Int. J. Syst. Evol. Microbiol.">
        <title>Apilactobacillus apisilvae sp. nov., Nicolia spurrieriana gen. nov. sp. nov., Bombilactobacillus folatiphilus sp. nov. and Bombilactobacillus thymidiniphilus sp. nov., four new lactic acid bacterial isolates from stingless bees Tetragonula carbonaria and Austroplebeia australis.</title>
        <authorList>
            <person name="Oliphant S.A."/>
            <person name="Watson-Haigh N.S."/>
            <person name="Sumby K.M."/>
            <person name="Gardner J."/>
            <person name="Groom S."/>
            <person name="Jiranek V."/>
        </authorList>
    </citation>
    <scope>NUCLEOTIDE SEQUENCE [LARGE SCALE GENOMIC DNA]</scope>
    <source>
        <strain evidence="4 5">SG5_A10</strain>
    </source>
</reference>
<dbReference type="Gene3D" id="3.40.50.11790">
    <property type="match status" value="1"/>
</dbReference>
<dbReference type="Gene3D" id="3.30.360.90">
    <property type="match status" value="1"/>
</dbReference>
<protein>
    <submittedName>
        <fullName evidence="4">Phage tail sheath subtilisin-like domain-containing protein</fullName>
    </submittedName>
</protein>
<evidence type="ECO:0000313" key="5">
    <source>
        <dbReference type="Proteomes" id="UP000831859"/>
    </source>
</evidence>
<dbReference type="EMBL" id="CP093364">
    <property type="protein sequence ID" value="UQS85864.1"/>
    <property type="molecule type" value="Genomic_DNA"/>
</dbReference>
<feature type="domain" description="Tail sheath protein C-terminal" evidence="3">
    <location>
        <begin position="348"/>
        <end position="447"/>
    </location>
</feature>
<dbReference type="Gene3D" id="3.30.1370.220">
    <property type="match status" value="1"/>
</dbReference>
<evidence type="ECO:0000313" key="4">
    <source>
        <dbReference type="EMBL" id="UQS85864.1"/>
    </source>
</evidence>
<comment type="similarity">
    <text evidence="1">Belongs to the myoviridae tail sheath protein family.</text>
</comment>
<dbReference type="Pfam" id="PF17482">
    <property type="entry name" value="Phage_sheath_1C"/>
    <property type="match status" value="1"/>
</dbReference>
<organism evidence="4 5">
    <name type="scientific">Apilactobacillus apisilvae</name>
    <dbReference type="NCBI Taxonomy" id="2923364"/>
    <lineage>
        <taxon>Bacteria</taxon>
        <taxon>Bacillati</taxon>
        <taxon>Bacillota</taxon>
        <taxon>Bacilli</taxon>
        <taxon>Lactobacillales</taxon>
        <taxon>Lactobacillaceae</taxon>
        <taxon>Apilactobacillus</taxon>
    </lineage>
</organism>
<evidence type="ECO:0000259" key="3">
    <source>
        <dbReference type="Pfam" id="PF17482"/>
    </source>
</evidence>
<dbReference type="Pfam" id="PF04984">
    <property type="entry name" value="Phage_sheath_1"/>
    <property type="match status" value="1"/>
</dbReference>